<evidence type="ECO:0000313" key="1">
    <source>
        <dbReference type="EMBL" id="CAC5420181.1"/>
    </source>
</evidence>
<sequence>MSLQCNHRRKWSASKAVSEAENRLRHKDIVGTVAVGRQGLGTSKSCYWKNANTQERRSLVQREIKSREEENRQEKTVELGSQGAWSRWKLSETPDCPLCGNRGTLQHVLSGCNIALTQGRYTRRHNQVLRELAEVIEKQRKEAKHIRNKPIKIQFVKEGEVGQKSKKNISGMLNQAKDWQLEVDLGKKMQFPDIVPTNLRPDMVLWSTSSKKVVIIELTVPWEERCGEANERKRAKYDGLLAECRDRGWQTWNFPVEVGCRGFPAQSVWKMFSAVGVTGQNRRAAIKKLGLAAEKASCWIWMERHSSSWKPTTNAQ</sequence>
<accession>A0A6J8EM90</accession>
<gene>
    <name evidence="1" type="ORF">MCOR_52434</name>
</gene>
<evidence type="ECO:0000313" key="2">
    <source>
        <dbReference type="Proteomes" id="UP000507470"/>
    </source>
</evidence>
<name>A0A6J8EM90_MYTCO</name>
<protein>
    <recommendedName>
        <fullName evidence="3">Reverse transcriptase zinc-binding domain-containing protein</fullName>
    </recommendedName>
</protein>
<proteinExistence type="predicted"/>
<dbReference type="OrthoDB" id="6139141at2759"/>
<organism evidence="1 2">
    <name type="scientific">Mytilus coruscus</name>
    <name type="common">Sea mussel</name>
    <dbReference type="NCBI Taxonomy" id="42192"/>
    <lineage>
        <taxon>Eukaryota</taxon>
        <taxon>Metazoa</taxon>
        <taxon>Spiralia</taxon>
        <taxon>Lophotrochozoa</taxon>
        <taxon>Mollusca</taxon>
        <taxon>Bivalvia</taxon>
        <taxon>Autobranchia</taxon>
        <taxon>Pteriomorphia</taxon>
        <taxon>Mytilida</taxon>
        <taxon>Mytiloidea</taxon>
        <taxon>Mytilidae</taxon>
        <taxon>Mytilinae</taxon>
        <taxon>Mytilus</taxon>
    </lineage>
</organism>
<evidence type="ECO:0008006" key="3">
    <source>
        <dbReference type="Google" id="ProtNLM"/>
    </source>
</evidence>
<dbReference type="EMBL" id="CACVKT020009075">
    <property type="protein sequence ID" value="CAC5420181.1"/>
    <property type="molecule type" value="Genomic_DNA"/>
</dbReference>
<dbReference type="AlphaFoldDB" id="A0A6J8EM90"/>
<dbReference type="Proteomes" id="UP000507470">
    <property type="component" value="Unassembled WGS sequence"/>
</dbReference>
<reference evidence="1 2" key="1">
    <citation type="submission" date="2020-06" db="EMBL/GenBank/DDBJ databases">
        <authorList>
            <person name="Li R."/>
            <person name="Bekaert M."/>
        </authorList>
    </citation>
    <scope>NUCLEOTIDE SEQUENCE [LARGE SCALE GENOMIC DNA]</scope>
    <source>
        <strain evidence="2">wild</strain>
    </source>
</reference>
<keyword evidence="2" id="KW-1185">Reference proteome</keyword>